<evidence type="ECO:0000313" key="3">
    <source>
        <dbReference type="Proteomes" id="UP000664914"/>
    </source>
</evidence>
<organism evidence="2 3">
    <name type="scientific">Rhizorhabdus wittichii</name>
    <dbReference type="NCBI Taxonomy" id="160791"/>
    <lineage>
        <taxon>Bacteria</taxon>
        <taxon>Pseudomonadati</taxon>
        <taxon>Pseudomonadota</taxon>
        <taxon>Alphaproteobacteria</taxon>
        <taxon>Sphingomonadales</taxon>
        <taxon>Sphingomonadaceae</taxon>
        <taxon>Rhizorhabdus</taxon>
    </lineage>
</organism>
<evidence type="ECO:0000313" key="2">
    <source>
        <dbReference type="EMBL" id="QTH20183.1"/>
    </source>
</evidence>
<proteinExistence type="predicted"/>
<evidence type="ECO:0000256" key="1">
    <source>
        <dbReference type="SAM" id="MobiDB-lite"/>
    </source>
</evidence>
<protein>
    <submittedName>
        <fullName evidence="2">DUF3489 domain-containing protein</fullName>
    </submittedName>
</protein>
<dbReference type="AlphaFoldDB" id="A0A975D023"/>
<reference evidence="2" key="1">
    <citation type="submission" date="2020-07" db="EMBL/GenBank/DDBJ databases">
        <authorList>
            <person name="Camacho E."/>
        </authorList>
    </citation>
    <scope>NUCLEOTIDE SEQUENCE</scope>
    <source>
        <strain evidence="2">MPO218</strain>
    </source>
</reference>
<reference evidence="2" key="2">
    <citation type="submission" date="2021-04" db="EMBL/GenBank/DDBJ databases">
        <title>Isolation and genomic analysis of the ibuprofen-degrading bacterium Sphingomonas strain MPO218.</title>
        <authorList>
            <person name="Aulestia M."/>
            <person name="Flores A."/>
            <person name="Mangas E.L."/>
            <person name="Perez-Pulido A.J."/>
            <person name="Santero E."/>
            <person name="Camacho E.M."/>
        </authorList>
    </citation>
    <scope>NUCLEOTIDE SEQUENCE</scope>
    <source>
        <strain evidence="2">MPO218</strain>
    </source>
</reference>
<dbReference type="RefSeq" id="WP_226948839.1">
    <property type="nucleotide sequence ID" value="NZ_CP059319.1"/>
</dbReference>
<dbReference type="Proteomes" id="UP000664914">
    <property type="component" value="Chromosome"/>
</dbReference>
<accession>A0A975D023</accession>
<feature type="region of interest" description="Disordered" evidence="1">
    <location>
        <begin position="108"/>
        <end position="128"/>
    </location>
</feature>
<dbReference type="EMBL" id="CP059319">
    <property type="protein sequence ID" value="QTH20183.1"/>
    <property type="molecule type" value="Genomic_DNA"/>
</dbReference>
<gene>
    <name evidence="2" type="ORF">HRJ34_17705</name>
</gene>
<name>A0A975D023_9SPHN</name>
<dbReference type="InterPro" id="IPR021880">
    <property type="entry name" value="DUF3489"/>
</dbReference>
<dbReference type="Pfam" id="PF11994">
    <property type="entry name" value="DUF3489"/>
    <property type="match status" value="1"/>
</dbReference>
<sequence length="191" mass="20677">MALKPDLEDLQLILLTSAAKTEGGFILPAPAHIAQYDIHIRDAVGIIIGRGQADEFEVSDPKMSWRADDEHMFGAVINDAGRETVDINDPAPDHPEMKPIRSGRKTIKKPTTKMVPPPAAAPVATRSGGKQAKVVQMLNRKSGASLDQIMEATGWLAHSARAMLSGLRKKGYAIDRTTTPKGSVYRITKAD</sequence>